<dbReference type="InterPro" id="IPR023991">
    <property type="entry name" value="Bacteriocin_IIb_lactobn/cerein"/>
</dbReference>
<organism evidence="1 2">
    <name type="scientific">Reichenbachiella agariperforans</name>
    <dbReference type="NCBI Taxonomy" id="156994"/>
    <lineage>
        <taxon>Bacteria</taxon>
        <taxon>Pseudomonadati</taxon>
        <taxon>Bacteroidota</taxon>
        <taxon>Cytophagia</taxon>
        <taxon>Cytophagales</taxon>
        <taxon>Reichenbachiellaceae</taxon>
        <taxon>Reichenbachiella</taxon>
    </lineage>
</organism>
<keyword evidence="2" id="KW-1185">Reference proteome</keyword>
<dbReference type="AlphaFoldDB" id="A0A1M6RXN4"/>
<dbReference type="STRING" id="156994.SAMN04488028_104325"/>
<dbReference type="RefSeq" id="WP_221407504.1">
    <property type="nucleotide sequence ID" value="NZ_FRAA01000004.1"/>
</dbReference>
<sequence>MENLNELGLVEMRKTELNEVEGGWYQAALAITGAVIYHL</sequence>
<name>A0A1M6RXN4_REIAG</name>
<accession>A0A1M6RXN4</accession>
<dbReference type="NCBIfam" id="TIGR03949">
    <property type="entry name" value="bact_IIb_cerein"/>
    <property type="match status" value="1"/>
</dbReference>
<dbReference type="EMBL" id="FRAA01000004">
    <property type="protein sequence ID" value="SHK37059.1"/>
    <property type="molecule type" value="Genomic_DNA"/>
</dbReference>
<dbReference type="Proteomes" id="UP000184474">
    <property type="component" value="Unassembled WGS sequence"/>
</dbReference>
<evidence type="ECO:0000313" key="1">
    <source>
        <dbReference type="EMBL" id="SHK37059.1"/>
    </source>
</evidence>
<evidence type="ECO:0000313" key="2">
    <source>
        <dbReference type="Proteomes" id="UP000184474"/>
    </source>
</evidence>
<reference evidence="2" key="1">
    <citation type="submission" date="2016-11" db="EMBL/GenBank/DDBJ databases">
        <authorList>
            <person name="Varghese N."/>
            <person name="Submissions S."/>
        </authorList>
    </citation>
    <scope>NUCLEOTIDE SEQUENCE [LARGE SCALE GENOMIC DNA]</scope>
    <source>
        <strain evidence="2">DSM 26134</strain>
    </source>
</reference>
<proteinExistence type="predicted"/>
<protein>
    <submittedName>
        <fullName evidence="1">Class IIb bacteriocin, lactobin A/cerein 7B family</fullName>
    </submittedName>
</protein>
<gene>
    <name evidence="1" type="ORF">SAMN04488028_104325</name>
</gene>